<dbReference type="Proteomes" id="UP000325577">
    <property type="component" value="Linkage Group LG17"/>
</dbReference>
<protein>
    <recommendedName>
        <fullName evidence="4">Zinc finger C3HC4 RING-type domain-containing protein</fullName>
    </recommendedName>
</protein>
<sequence length="161" mass="18509">MKKLMFVELQAFGAMYFILFSRYCLVETVICLEATNVGQMFSVDDCLHHFCVSCMKQHVEVKLFHGMLPKCPQDGCTSELKMDSCRKFLTPKLIEIMSQRIREASIPVSEKVYCPYPKCAALMPKSEVLEYSKDVFYSAESFGLLDLVFVLNTNCFVVIFY</sequence>
<evidence type="ECO:0000313" key="6">
    <source>
        <dbReference type="Proteomes" id="UP000325577"/>
    </source>
</evidence>
<dbReference type="PANTHER" id="PTHR11685">
    <property type="entry name" value="RBR FAMILY RING FINGER AND IBR DOMAIN-CONTAINING"/>
    <property type="match status" value="1"/>
</dbReference>
<keyword evidence="6" id="KW-1185">Reference proteome</keyword>
<dbReference type="GO" id="GO:0008270">
    <property type="term" value="F:zinc ion binding"/>
    <property type="evidence" value="ECO:0007669"/>
    <property type="project" value="UniProtKB-KW"/>
</dbReference>
<dbReference type="AlphaFoldDB" id="A0A5J5B1N3"/>
<dbReference type="GO" id="GO:0016567">
    <property type="term" value="P:protein ubiquitination"/>
    <property type="evidence" value="ECO:0007669"/>
    <property type="project" value="InterPro"/>
</dbReference>
<evidence type="ECO:0000259" key="4">
    <source>
        <dbReference type="Pfam" id="PF00097"/>
    </source>
</evidence>
<dbReference type="Gene3D" id="3.30.40.10">
    <property type="entry name" value="Zinc/RING finger domain, C3HC4 (zinc finger)"/>
    <property type="match status" value="1"/>
</dbReference>
<feature type="domain" description="Zinc finger C3HC4 RING-type" evidence="4">
    <location>
        <begin position="30"/>
        <end position="72"/>
    </location>
</feature>
<dbReference type="SUPFAM" id="SSF57850">
    <property type="entry name" value="RING/U-box"/>
    <property type="match status" value="1"/>
</dbReference>
<keyword evidence="2" id="KW-0863">Zinc-finger</keyword>
<dbReference type="PROSITE" id="PS00518">
    <property type="entry name" value="ZF_RING_1"/>
    <property type="match status" value="1"/>
</dbReference>
<dbReference type="FunFam" id="3.30.40.10:FF:000230">
    <property type="entry name" value="RBR-type E3 ubiquitin transferase"/>
    <property type="match status" value="1"/>
</dbReference>
<keyword evidence="1" id="KW-0479">Metal-binding</keyword>
<dbReference type="InterPro" id="IPR013083">
    <property type="entry name" value="Znf_RING/FYVE/PHD"/>
</dbReference>
<evidence type="ECO:0000256" key="2">
    <source>
        <dbReference type="ARBA" id="ARBA00022771"/>
    </source>
</evidence>
<reference evidence="5 6" key="1">
    <citation type="submission" date="2019-09" db="EMBL/GenBank/DDBJ databases">
        <title>A chromosome-level genome assembly of the Chinese tupelo Nyssa sinensis.</title>
        <authorList>
            <person name="Yang X."/>
            <person name="Kang M."/>
            <person name="Yang Y."/>
            <person name="Xiong H."/>
            <person name="Wang M."/>
            <person name="Zhang Z."/>
            <person name="Wang Z."/>
            <person name="Wu H."/>
            <person name="Ma T."/>
            <person name="Liu J."/>
            <person name="Xi Z."/>
        </authorList>
    </citation>
    <scope>NUCLEOTIDE SEQUENCE [LARGE SCALE GENOMIC DNA]</scope>
    <source>
        <strain evidence="5">J267</strain>
        <tissue evidence="5">Leaf</tissue>
    </source>
</reference>
<evidence type="ECO:0000256" key="3">
    <source>
        <dbReference type="ARBA" id="ARBA00022833"/>
    </source>
</evidence>
<proteinExistence type="predicted"/>
<dbReference type="InterPro" id="IPR031127">
    <property type="entry name" value="E3_UB_ligase_RBR"/>
</dbReference>
<dbReference type="OrthoDB" id="9977870at2759"/>
<evidence type="ECO:0000313" key="5">
    <source>
        <dbReference type="EMBL" id="KAA8535031.1"/>
    </source>
</evidence>
<dbReference type="GO" id="GO:0004842">
    <property type="term" value="F:ubiquitin-protein transferase activity"/>
    <property type="evidence" value="ECO:0007669"/>
    <property type="project" value="InterPro"/>
</dbReference>
<dbReference type="Pfam" id="PF00097">
    <property type="entry name" value="zf-C3HC4"/>
    <property type="match status" value="1"/>
</dbReference>
<accession>A0A5J5B1N3</accession>
<dbReference type="InterPro" id="IPR018957">
    <property type="entry name" value="Znf_C3HC4_RING-type"/>
</dbReference>
<gene>
    <name evidence="5" type="ORF">F0562_030034</name>
</gene>
<keyword evidence="3" id="KW-0862">Zinc</keyword>
<evidence type="ECO:0000256" key="1">
    <source>
        <dbReference type="ARBA" id="ARBA00022723"/>
    </source>
</evidence>
<dbReference type="EMBL" id="CM018040">
    <property type="protein sequence ID" value="KAA8535031.1"/>
    <property type="molecule type" value="Genomic_DNA"/>
</dbReference>
<name>A0A5J5B1N3_9ASTE</name>
<dbReference type="InterPro" id="IPR017907">
    <property type="entry name" value="Znf_RING_CS"/>
</dbReference>
<organism evidence="5 6">
    <name type="scientific">Nyssa sinensis</name>
    <dbReference type="NCBI Taxonomy" id="561372"/>
    <lineage>
        <taxon>Eukaryota</taxon>
        <taxon>Viridiplantae</taxon>
        <taxon>Streptophyta</taxon>
        <taxon>Embryophyta</taxon>
        <taxon>Tracheophyta</taxon>
        <taxon>Spermatophyta</taxon>
        <taxon>Magnoliopsida</taxon>
        <taxon>eudicotyledons</taxon>
        <taxon>Gunneridae</taxon>
        <taxon>Pentapetalae</taxon>
        <taxon>asterids</taxon>
        <taxon>Cornales</taxon>
        <taxon>Nyssaceae</taxon>
        <taxon>Nyssa</taxon>
    </lineage>
</organism>